<proteinExistence type="predicted"/>
<dbReference type="PaxDb" id="44689-DDB0215145"/>
<evidence type="ECO:0000313" key="1">
    <source>
        <dbReference type="EMBL" id="EAL60333.1"/>
    </source>
</evidence>
<gene>
    <name evidence="1" type="ORF">DDB_G0294304</name>
</gene>
<dbReference type="HOGENOM" id="CLU_3322715_0_0_1"/>
<protein>
    <submittedName>
        <fullName evidence="1">Uncharacterized protein</fullName>
    </submittedName>
</protein>
<comment type="caution">
    <text evidence="1">The sequence shown here is derived from an EMBL/GenBank/DDBJ whole genome shotgun (WGS) entry which is preliminary data.</text>
</comment>
<evidence type="ECO:0000313" key="2">
    <source>
        <dbReference type="Proteomes" id="UP000002195"/>
    </source>
</evidence>
<dbReference type="EMBL" id="AAFI02000246">
    <property type="protein sequence ID" value="EAL60333.1"/>
    <property type="molecule type" value="Genomic_DNA"/>
</dbReference>
<reference evidence="1 2" key="1">
    <citation type="journal article" date="2005" name="Nature">
        <title>The genome of the social amoeba Dictyostelium discoideum.</title>
        <authorList>
            <consortium name="The Dictyostelium discoideum Sequencing Consortium"/>
            <person name="Eichinger L."/>
            <person name="Pachebat J.A."/>
            <person name="Glockner G."/>
            <person name="Rajandream M.A."/>
            <person name="Sucgang R."/>
            <person name="Berriman M."/>
            <person name="Song J."/>
            <person name="Olsen R."/>
            <person name="Szafranski K."/>
            <person name="Xu Q."/>
            <person name="Tunggal B."/>
            <person name="Kummerfeld S."/>
            <person name="Madera M."/>
            <person name="Konfortov B.A."/>
            <person name="Rivero F."/>
            <person name="Bankier A.T."/>
            <person name="Lehmann R."/>
            <person name="Hamlin N."/>
            <person name="Davies R."/>
            <person name="Gaudet P."/>
            <person name="Fey P."/>
            <person name="Pilcher K."/>
            <person name="Chen G."/>
            <person name="Saunders D."/>
            <person name="Sodergren E."/>
            <person name="Davis P."/>
            <person name="Kerhornou A."/>
            <person name="Nie X."/>
            <person name="Hall N."/>
            <person name="Anjard C."/>
            <person name="Hemphill L."/>
            <person name="Bason N."/>
            <person name="Farbrother P."/>
            <person name="Desany B."/>
            <person name="Just E."/>
            <person name="Morio T."/>
            <person name="Rost R."/>
            <person name="Churcher C."/>
            <person name="Cooper J."/>
            <person name="Haydock S."/>
            <person name="van Driessche N."/>
            <person name="Cronin A."/>
            <person name="Goodhead I."/>
            <person name="Muzny D."/>
            <person name="Mourier T."/>
            <person name="Pain A."/>
            <person name="Lu M."/>
            <person name="Harper D."/>
            <person name="Lindsay R."/>
            <person name="Hauser H."/>
            <person name="James K."/>
            <person name="Quiles M."/>
            <person name="Madan Babu M."/>
            <person name="Saito T."/>
            <person name="Buchrieser C."/>
            <person name="Wardroper A."/>
            <person name="Felder M."/>
            <person name="Thangavelu M."/>
            <person name="Johnson D."/>
            <person name="Knights A."/>
            <person name="Loulseged H."/>
            <person name="Mungall K."/>
            <person name="Oliver K."/>
            <person name="Price C."/>
            <person name="Quail M.A."/>
            <person name="Urushihara H."/>
            <person name="Hernandez J."/>
            <person name="Rabbinowitsch E."/>
            <person name="Steffen D."/>
            <person name="Sanders M."/>
            <person name="Ma J."/>
            <person name="Kohara Y."/>
            <person name="Sharp S."/>
            <person name="Simmonds M."/>
            <person name="Spiegler S."/>
            <person name="Tivey A."/>
            <person name="Sugano S."/>
            <person name="White B."/>
            <person name="Walker D."/>
            <person name="Woodward J."/>
            <person name="Winckler T."/>
            <person name="Tanaka Y."/>
            <person name="Shaulsky G."/>
            <person name="Schleicher M."/>
            <person name="Weinstock G."/>
            <person name="Rosenthal A."/>
            <person name="Cox E.C."/>
            <person name="Chisholm R.L."/>
            <person name="Gibbs R."/>
            <person name="Loomis W.F."/>
            <person name="Platzer M."/>
            <person name="Kay R.R."/>
            <person name="Williams J."/>
            <person name="Dear P.H."/>
            <person name="Noegel A.A."/>
            <person name="Barrell B."/>
            <person name="Kuspa A."/>
        </authorList>
    </citation>
    <scope>NUCLEOTIDE SEQUENCE [LARGE SCALE GENOMIC DNA]</scope>
    <source>
        <strain evidence="1 2">AX4</strain>
    </source>
</reference>
<keyword evidence="2" id="KW-1185">Reference proteome</keyword>
<dbReference type="AlphaFoldDB" id="Q54AP4"/>
<name>Q54AP4_DICDI</name>
<accession>Q54AP4</accession>
<organism evidence="1 2">
    <name type="scientific">Dictyostelium discoideum</name>
    <name type="common">Social amoeba</name>
    <dbReference type="NCBI Taxonomy" id="44689"/>
    <lineage>
        <taxon>Eukaryota</taxon>
        <taxon>Amoebozoa</taxon>
        <taxon>Evosea</taxon>
        <taxon>Eumycetozoa</taxon>
        <taxon>Dictyostelia</taxon>
        <taxon>Dictyosteliales</taxon>
        <taxon>Dictyosteliaceae</taxon>
        <taxon>Dictyostelium</taxon>
    </lineage>
</organism>
<feature type="non-terminal residue" evidence="1">
    <location>
        <position position="1"/>
    </location>
</feature>
<sequence length="39" mass="4734">VGSEFFSFSTLHNDRVIVPVRNFYFSFENFLFFECSRTF</sequence>
<dbReference type="GeneID" id="3385410"/>
<dbReference type="InParanoid" id="Q54AP4"/>
<dbReference type="RefSeq" id="XP_628746.1">
    <property type="nucleotide sequence ID" value="XM_628744.1"/>
</dbReference>
<dbReference type="KEGG" id="ddi:DDB_G0294304"/>
<dbReference type="Proteomes" id="UP000002195">
    <property type="component" value="Unassembled WGS sequence"/>
</dbReference>